<dbReference type="NCBIfam" id="NF033206">
    <property type="entry name" value="ScyE_fam"/>
    <property type="match status" value="1"/>
</dbReference>
<dbReference type="Gene3D" id="2.120.10.30">
    <property type="entry name" value="TolB, C-terminal domain"/>
    <property type="match status" value="1"/>
</dbReference>
<reference evidence="1 2" key="1">
    <citation type="submission" date="2016-10" db="EMBL/GenBank/DDBJ databases">
        <authorList>
            <person name="de Groot N.N."/>
        </authorList>
    </citation>
    <scope>NUCLEOTIDE SEQUENCE [LARGE SCALE GENOMIC DNA]</scope>
    <source>
        <strain evidence="1 2">DSM 28286</strain>
    </source>
</reference>
<proteinExistence type="predicted"/>
<dbReference type="AlphaFoldDB" id="A0A1I5U1G7"/>
<organism evidence="1 2">
    <name type="scientific">Parafilimonas terrae</name>
    <dbReference type="NCBI Taxonomy" id="1465490"/>
    <lineage>
        <taxon>Bacteria</taxon>
        <taxon>Pseudomonadati</taxon>
        <taxon>Bacteroidota</taxon>
        <taxon>Chitinophagia</taxon>
        <taxon>Chitinophagales</taxon>
        <taxon>Chitinophagaceae</taxon>
        <taxon>Parafilimonas</taxon>
    </lineage>
</organism>
<dbReference type="InterPro" id="IPR048031">
    <property type="entry name" value="ScyD/ScyE-like"/>
</dbReference>
<dbReference type="OrthoDB" id="928769at2"/>
<dbReference type="Proteomes" id="UP000199031">
    <property type="component" value="Unassembled WGS sequence"/>
</dbReference>
<sequence>MRTSQRRYALRRRVLFSLPSVLMILFIAGCSKLPDLPSAKVTTVASGLMAPMGIETDWHGNIWVAETGTAHNDGKVVVIVPGSDKNATATYDAIINLSSITNALSGEVEGPAHMLFDNGILYILAGDFLYTADVSSFRPGDPAIDATTLSHEDIGSYVRSLNIVTPNDSHPYNLTKGPGGDIYIADAGANAIIQRKKAGDYSVFAQFPDFPNPTSVGPPYIQRVPTGIIFNGNGFLVSTLTGFPFLKGEAVIYRVSMAGKISVYKKNLTTLTDIAPGNFFGEAVLHFANFGATDFEPNTGSLLLTNGLTTKTIADGLNMPAGLKQTNHKSWYVTSLADGTLLEISYTGGGN</sequence>
<name>A0A1I5U1G7_9BACT</name>
<keyword evidence="2" id="KW-1185">Reference proteome</keyword>
<dbReference type="STRING" id="1465490.SAMN05444277_1037"/>
<dbReference type="RefSeq" id="WP_143075769.1">
    <property type="nucleotide sequence ID" value="NZ_FOXQ01000003.1"/>
</dbReference>
<dbReference type="PROSITE" id="PS51257">
    <property type="entry name" value="PROKAR_LIPOPROTEIN"/>
    <property type="match status" value="1"/>
</dbReference>
<accession>A0A1I5U1G7</accession>
<evidence type="ECO:0008006" key="3">
    <source>
        <dbReference type="Google" id="ProtNLM"/>
    </source>
</evidence>
<protein>
    <recommendedName>
        <fullName evidence="3">ScyD/ScyE family protein</fullName>
    </recommendedName>
</protein>
<evidence type="ECO:0000313" key="1">
    <source>
        <dbReference type="EMBL" id="SFP89138.1"/>
    </source>
</evidence>
<dbReference type="InterPro" id="IPR011042">
    <property type="entry name" value="6-blade_b-propeller_TolB-like"/>
</dbReference>
<evidence type="ECO:0000313" key="2">
    <source>
        <dbReference type="Proteomes" id="UP000199031"/>
    </source>
</evidence>
<dbReference type="SUPFAM" id="SSF101898">
    <property type="entry name" value="NHL repeat"/>
    <property type="match status" value="1"/>
</dbReference>
<dbReference type="EMBL" id="FOXQ01000003">
    <property type="protein sequence ID" value="SFP89138.1"/>
    <property type="molecule type" value="Genomic_DNA"/>
</dbReference>
<gene>
    <name evidence="1" type="ORF">SAMN05444277_1037</name>
</gene>